<dbReference type="InterPro" id="IPR036259">
    <property type="entry name" value="MFS_trans_sf"/>
</dbReference>
<dbReference type="AlphaFoldDB" id="A0A6P2C591"/>
<feature type="transmembrane region" description="Helical" evidence="5">
    <location>
        <begin position="344"/>
        <end position="367"/>
    </location>
</feature>
<dbReference type="InterPro" id="IPR020846">
    <property type="entry name" value="MFS_dom"/>
</dbReference>
<evidence type="ECO:0000256" key="5">
    <source>
        <dbReference type="SAM" id="Phobius"/>
    </source>
</evidence>
<dbReference type="InterPro" id="IPR011701">
    <property type="entry name" value="MFS"/>
</dbReference>
<dbReference type="PROSITE" id="PS50850">
    <property type="entry name" value="MFS"/>
    <property type="match status" value="1"/>
</dbReference>
<dbReference type="GO" id="GO:0005886">
    <property type="term" value="C:plasma membrane"/>
    <property type="evidence" value="ECO:0007669"/>
    <property type="project" value="UniProtKB-SubCell"/>
</dbReference>
<protein>
    <submittedName>
        <fullName evidence="7">MFS transporter</fullName>
    </submittedName>
</protein>
<feature type="transmembrane region" description="Helical" evidence="5">
    <location>
        <begin position="89"/>
        <end position="108"/>
    </location>
</feature>
<evidence type="ECO:0000313" key="8">
    <source>
        <dbReference type="Proteomes" id="UP000460272"/>
    </source>
</evidence>
<feature type="domain" description="Major facilitator superfamily (MFS) profile" evidence="6">
    <location>
        <begin position="23"/>
        <end position="475"/>
    </location>
</feature>
<dbReference type="GO" id="GO:0022857">
    <property type="term" value="F:transmembrane transporter activity"/>
    <property type="evidence" value="ECO:0007669"/>
    <property type="project" value="InterPro"/>
</dbReference>
<feature type="transmembrane region" description="Helical" evidence="5">
    <location>
        <begin position="57"/>
        <end position="77"/>
    </location>
</feature>
<evidence type="ECO:0000259" key="6">
    <source>
        <dbReference type="PROSITE" id="PS50850"/>
    </source>
</evidence>
<dbReference type="Gene3D" id="1.20.1720.10">
    <property type="entry name" value="Multidrug resistance protein D"/>
    <property type="match status" value="1"/>
</dbReference>
<dbReference type="PANTHER" id="PTHR42718">
    <property type="entry name" value="MAJOR FACILITATOR SUPERFAMILY MULTIDRUG TRANSPORTER MFSC"/>
    <property type="match status" value="1"/>
</dbReference>
<keyword evidence="4 5" id="KW-0472">Membrane</keyword>
<dbReference type="Proteomes" id="UP000460272">
    <property type="component" value="Unassembled WGS sequence"/>
</dbReference>
<reference evidence="7 8" key="1">
    <citation type="submission" date="2018-11" db="EMBL/GenBank/DDBJ databases">
        <title>Trebonia kvetii gen.nov., sp.nov., a novel acidophilic actinobacterium, and proposal of the new actinobacterial family Treboniaceae fam. nov.</title>
        <authorList>
            <person name="Rapoport D."/>
            <person name="Sagova-Mareckova M."/>
            <person name="Sedlacek I."/>
            <person name="Provaznik J."/>
            <person name="Kralova S."/>
            <person name="Pavlinic D."/>
            <person name="Benes V."/>
            <person name="Kopecky J."/>
        </authorList>
    </citation>
    <scope>NUCLEOTIDE SEQUENCE [LARGE SCALE GENOMIC DNA]</scope>
    <source>
        <strain evidence="7 8">15Tr583</strain>
    </source>
</reference>
<evidence type="ECO:0000256" key="2">
    <source>
        <dbReference type="ARBA" id="ARBA00022692"/>
    </source>
</evidence>
<evidence type="ECO:0000256" key="1">
    <source>
        <dbReference type="ARBA" id="ARBA00004651"/>
    </source>
</evidence>
<keyword evidence="8" id="KW-1185">Reference proteome</keyword>
<keyword evidence="3 5" id="KW-1133">Transmembrane helix</keyword>
<evidence type="ECO:0000313" key="7">
    <source>
        <dbReference type="EMBL" id="TVZ06340.1"/>
    </source>
</evidence>
<feature type="transmembrane region" description="Helical" evidence="5">
    <location>
        <begin position="379"/>
        <end position="401"/>
    </location>
</feature>
<comment type="subcellular location">
    <subcellularLocation>
        <location evidence="1">Cell membrane</location>
        <topology evidence="1">Multi-pass membrane protein</topology>
    </subcellularLocation>
</comment>
<keyword evidence="2 5" id="KW-0812">Transmembrane</keyword>
<feature type="transmembrane region" description="Helical" evidence="5">
    <location>
        <begin position="316"/>
        <end position="337"/>
    </location>
</feature>
<dbReference type="SUPFAM" id="SSF103473">
    <property type="entry name" value="MFS general substrate transporter"/>
    <property type="match status" value="1"/>
</dbReference>
<dbReference type="PANTHER" id="PTHR42718:SF39">
    <property type="entry name" value="ACTINORHODIN TRANSPORTER-RELATED"/>
    <property type="match status" value="1"/>
</dbReference>
<feature type="transmembrane region" description="Helical" evidence="5">
    <location>
        <begin position="147"/>
        <end position="170"/>
    </location>
</feature>
<feature type="transmembrane region" description="Helical" evidence="5">
    <location>
        <begin position="281"/>
        <end position="304"/>
    </location>
</feature>
<dbReference type="CDD" id="cd17321">
    <property type="entry name" value="MFS_MMR_MDR_like"/>
    <property type="match status" value="1"/>
</dbReference>
<feature type="transmembrane region" description="Helical" evidence="5">
    <location>
        <begin position="212"/>
        <end position="233"/>
    </location>
</feature>
<feature type="transmembrane region" description="Helical" evidence="5">
    <location>
        <begin position="114"/>
        <end position="135"/>
    </location>
</feature>
<dbReference type="RefSeq" id="WP_145851095.1">
    <property type="nucleotide sequence ID" value="NZ_RPFW01000001.1"/>
</dbReference>
<feature type="transmembrane region" description="Helical" evidence="5">
    <location>
        <begin position="449"/>
        <end position="474"/>
    </location>
</feature>
<dbReference type="Pfam" id="PF07690">
    <property type="entry name" value="MFS_1"/>
    <property type="match status" value="1"/>
</dbReference>
<feature type="transmembrane region" description="Helical" evidence="5">
    <location>
        <begin position="182"/>
        <end position="200"/>
    </location>
</feature>
<proteinExistence type="predicted"/>
<dbReference type="PRINTS" id="PR01036">
    <property type="entry name" value="TCRTETB"/>
</dbReference>
<dbReference type="EMBL" id="RPFW01000001">
    <property type="protein sequence ID" value="TVZ06340.1"/>
    <property type="molecule type" value="Genomic_DNA"/>
</dbReference>
<organism evidence="7 8">
    <name type="scientific">Trebonia kvetii</name>
    <dbReference type="NCBI Taxonomy" id="2480626"/>
    <lineage>
        <taxon>Bacteria</taxon>
        <taxon>Bacillati</taxon>
        <taxon>Actinomycetota</taxon>
        <taxon>Actinomycetes</taxon>
        <taxon>Streptosporangiales</taxon>
        <taxon>Treboniaceae</taxon>
        <taxon>Trebonia</taxon>
    </lineage>
</organism>
<comment type="caution">
    <text evidence="7">The sequence shown here is derived from an EMBL/GenBank/DDBJ whole genome shotgun (WGS) entry which is preliminary data.</text>
</comment>
<sequence length="483" mass="49823">MTAISEDVVTFGGEARDRARWVMLIVLLCGQFMALLDVTVVNVAMPTIGRSLHASGAELQLVIAGYTVSYAMLLITGARLGDLFGRRRMFLLGVAGFTLASLLCGLAPDIGVLIAARFVQGAGAAAMMPQIMTVIQLRFSGAARARALSAYTAVLSSGFVAGQVIGGVLVTADLFGESWRPVFLVNVPIGLAVLLVLPRVMEADVPSRSKRLDLPGLLVAVPAVCLVVLPLMLGHQEHWPAWSLACIGLGLALVPVFLYTERLVASRGGHPLLSLSVFRSPGLLPGLATMTLLMVTYGGFLFSFAIHLQAGLGDSALRAGLTCAPCAAAFGLCGYFWRRLPASWHPLLTVCGAAVAACGYLSLAALLRGGGSGGGLLQVSLVLIGGFLAVAFSPLVTQALVRVPLHQAADASGLLTTAMQLSQAVGVAVFGSLFLTLDARPGGAAVVSGHAVFVTLAAIAATLVCGAFAALPLVRAVRTAGTE</sequence>
<evidence type="ECO:0000256" key="4">
    <source>
        <dbReference type="ARBA" id="ARBA00023136"/>
    </source>
</evidence>
<name>A0A6P2C591_9ACTN</name>
<feature type="transmembrane region" description="Helical" evidence="5">
    <location>
        <begin position="413"/>
        <end position="437"/>
    </location>
</feature>
<dbReference type="OrthoDB" id="7375466at2"/>
<evidence type="ECO:0000256" key="3">
    <source>
        <dbReference type="ARBA" id="ARBA00022989"/>
    </source>
</evidence>
<gene>
    <name evidence="7" type="ORF">EAS64_02620</name>
</gene>
<accession>A0A6P2C591</accession>
<feature type="transmembrane region" description="Helical" evidence="5">
    <location>
        <begin position="239"/>
        <end position="260"/>
    </location>
</feature>
<feature type="transmembrane region" description="Helical" evidence="5">
    <location>
        <begin position="21"/>
        <end position="45"/>
    </location>
</feature>